<evidence type="ECO:0000313" key="2">
    <source>
        <dbReference type="EMBL" id="KAK4157428.1"/>
    </source>
</evidence>
<feature type="compositionally biased region" description="Low complexity" evidence="1">
    <location>
        <begin position="188"/>
        <end position="217"/>
    </location>
</feature>
<reference evidence="2" key="2">
    <citation type="submission" date="2023-05" db="EMBL/GenBank/DDBJ databases">
        <authorList>
            <consortium name="Lawrence Berkeley National Laboratory"/>
            <person name="Steindorff A."/>
            <person name="Hensen N."/>
            <person name="Bonometti L."/>
            <person name="Westerberg I."/>
            <person name="Brannstrom I.O."/>
            <person name="Guillou S."/>
            <person name="Cros-Aarteil S."/>
            <person name="Calhoun S."/>
            <person name="Haridas S."/>
            <person name="Kuo A."/>
            <person name="Mondo S."/>
            <person name="Pangilinan J."/>
            <person name="Riley R."/>
            <person name="Labutti K."/>
            <person name="Andreopoulos B."/>
            <person name="Lipzen A."/>
            <person name="Chen C."/>
            <person name="Yanf M."/>
            <person name="Daum C."/>
            <person name="Ng V."/>
            <person name="Clum A."/>
            <person name="Ohm R."/>
            <person name="Martin F."/>
            <person name="Silar P."/>
            <person name="Natvig D."/>
            <person name="Lalanne C."/>
            <person name="Gautier V."/>
            <person name="Ament-Velasquez S.L."/>
            <person name="Kruys A."/>
            <person name="Hutchinson M.I."/>
            <person name="Powell A.J."/>
            <person name="Barry K."/>
            <person name="Miller A.N."/>
            <person name="Grigoriev I.V."/>
            <person name="Debuchy R."/>
            <person name="Gladieux P."/>
            <person name="Thoren M.H."/>
            <person name="Johannesson H."/>
        </authorList>
    </citation>
    <scope>NUCLEOTIDE SEQUENCE</scope>
    <source>
        <strain evidence="2">CBS 538.74</strain>
    </source>
</reference>
<protein>
    <submittedName>
        <fullName evidence="2">Uncharacterized protein</fullName>
    </submittedName>
</protein>
<organism evidence="2 3">
    <name type="scientific">Chaetomidium leptoderma</name>
    <dbReference type="NCBI Taxonomy" id="669021"/>
    <lineage>
        <taxon>Eukaryota</taxon>
        <taxon>Fungi</taxon>
        <taxon>Dikarya</taxon>
        <taxon>Ascomycota</taxon>
        <taxon>Pezizomycotina</taxon>
        <taxon>Sordariomycetes</taxon>
        <taxon>Sordariomycetidae</taxon>
        <taxon>Sordariales</taxon>
        <taxon>Chaetomiaceae</taxon>
        <taxon>Chaetomidium</taxon>
    </lineage>
</organism>
<feature type="compositionally biased region" description="Polar residues" evidence="1">
    <location>
        <begin position="19"/>
        <end position="37"/>
    </location>
</feature>
<feature type="region of interest" description="Disordered" evidence="1">
    <location>
        <begin position="350"/>
        <end position="381"/>
    </location>
</feature>
<dbReference type="Gene3D" id="6.10.250.2790">
    <property type="match status" value="1"/>
</dbReference>
<keyword evidence="3" id="KW-1185">Reference proteome</keyword>
<dbReference type="AlphaFoldDB" id="A0AAN6VTD2"/>
<reference evidence="2" key="1">
    <citation type="journal article" date="2023" name="Mol. Phylogenet. Evol.">
        <title>Genome-scale phylogeny and comparative genomics of the fungal order Sordariales.</title>
        <authorList>
            <person name="Hensen N."/>
            <person name="Bonometti L."/>
            <person name="Westerberg I."/>
            <person name="Brannstrom I.O."/>
            <person name="Guillou S."/>
            <person name="Cros-Aarteil S."/>
            <person name="Calhoun S."/>
            <person name="Haridas S."/>
            <person name="Kuo A."/>
            <person name="Mondo S."/>
            <person name="Pangilinan J."/>
            <person name="Riley R."/>
            <person name="LaButti K."/>
            <person name="Andreopoulos B."/>
            <person name="Lipzen A."/>
            <person name="Chen C."/>
            <person name="Yan M."/>
            <person name="Daum C."/>
            <person name="Ng V."/>
            <person name="Clum A."/>
            <person name="Steindorff A."/>
            <person name="Ohm R.A."/>
            <person name="Martin F."/>
            <person name="Silar P."/>
            <person name="Natvig D.O."/>
            <person name="Lalanne C."/>
            <person name="Gautier V."/>
            <person name="Ament-Velasquez S.L."/>
            <person name="Kruys A."/>
            <person name="Hutchinson M.I."/>
            <person name="Powell A.J."/>
            <person name="Barry K."/>
            <person name="Miller A.N."/>
            <person name="Grigoriev I.V."/>
            <person name="Debuchy R."/>
            <person name="Gladieux P."/>
            <person name="Hiltunen Thoren M."/>
            <person name="Johannesson H."/>
        </authorList>
    </citation>
    <scope>NUCLEOTIDE SEQUENCE</scope>
    <source>
        <strain evidence="2">CBS 538.74</strain>
    </source>
</reference>
<feature type="region of interest" description="Disordered" evidence="1">
    <location>
        <begin position="1"/>
        <end position="37"/>
    </location>
</feature>
<sequence length="404" mass="42997">MAWDSKPSSRPRQSSAASGTRNIAIQARQQSKRAVQAQSQHVADPFLHDFLSPSFDAAAYLNAALPPLQASSRSSGGPSASQGAVPLAELSIQAQSMLSQLNAHTTRLTNTLTELTNDILRSGGRLAYEVELLRGETLGLAETLSEGLEDDIAKFVPGGIQESNSGPKPATDGHHGTSSHQRRMSLLAPPAATANNATATSENATAPPGPTEAAAVPDEPPYIAQLRTLTLVRSRLDSVIKTFGDAMEFVFPPSEVSVSSSFLSVSAPDAGSENHSTEEKGQQVLQGLRDEISRLLDNAQDPIRGIEDAALRLEALKELASVWKGTAEERGRAKFIESLAKMVEDRHRELVRDVEQSSRRDNSRPQMEASAGKASADADAGQAETKGYGAYGLISQLQKLRGGI</sequence>
<dbReference type="Proteomes" id="UP001302745">
    <property type="component" value="Unassembled WGS sequence"/>
</dbReference>
<comment type="caution">
    <text evidence="2">The sequence shown here is derived from an EMBL/GenBank/DDBJ whole genome shotgun (WGS) entry which is preliminary data.</text>
</comment>
<proteinExistence type="predicted"/>
<name>A0AAN6VTD2_9PEZI</name>
<dbReference type="EMBL" id="MU856850">
    <property type="protein sequence ID" value="KAK4157428.1"/>
    <property type="molecule type" value="Genomic_DNA"/>
</dbReference>
<feature type="compositionally biased region" description="Basic and acidic residues" evidence="1">
    <location>
        <begin position="350"/>
        <end position="363"/>
    </location>
</feature>
<feature type="compositionally biased region" description="Low complexity" evidence="1">
    <location>
        <begin position="369"/>
        <end position="381"/>
    </location>
</feature>
<accession>A0AAN6VTD2</accession>
<evidence type="ECO:0000256" key="1">
    <source>
        <dbReference type="SAM" id="MobiDB-lite"/>
    </source>
</evidence>
<feature type="region of interest" description="Disordered" evidence="1">
    <location>
        <begin position="157"/>
        <end position="219"/>
    </location>
</feature>
<gene>
    <name evidence="2" type="ORF">C8A00DRAFT_29573</name>
</gene>
<evidence type="ECO:0000313" key="3">
    <source>
        <dbReference type="Proteomes" id="UP001302745"/>
    </source>
</evidence>
<feature type="compositionally biased region" description="Low complexity" evidence="1">
    <location>
        <begin position="1"/>
        <end position="18"/>
    </location>
</feature>